<protein>
    <submittedName>
        <fullName evidence="1">Asparaginase</fullName>
    </submittedName>
</protein>
<keyword evidence="2" id="KW-1185">Reference proteome</keyword>
<evidence type="ECO:0000313" key="2">
    <source>
        <dbReference type="Proteomes" id="UP000198515"/>
    </source>
</evidence>
<reference evidence="2" key="1">
    <citation type="submission" date="2016-08" db="EMBL/GenBank/DDBJ databases">
        <authorList>
            <person name="Varghese N."/>
            <person name="Submissions Spin"/>
        </authorList>
    </citation>
    <scope>NUCLEOTIDE SEQUENCE [LARGE SCALE GENOMIC DNA]</scope>
    <source>
        <strain evidence="2">REICA_142</strain>
    </source>
</reference>
<gene>
    <name evidence="1" type="ORF">GA0061070_10466</name>
</gene>
<dbReference type="EMBL" id="FMBC01000046">
    <property type="protein sequence ID" value="SCC60854.1"/>
    <property type="molecule type" value="Genomic_DNA"/>
</dbReference>
<proteinExistence type="predicted"/>
<dbReference type="AlphaFoldDB" id="A0A1C4FYA3"/>
<dbReference type="Gene3D" id="3.60.20.30">
    <property type="entry name" value="(Glycosyl)asparaginase"/>
    <property type="match status" value="1"/>
</dbReference>
<accession>A0A1C4FYA3</accession>
<dbReference type="Proteomes" id="UP000198515">
    <property type="component" value="Unassembled WGS sequence"/>
</dbReference>
<evidence type="ECO:0000313" key="1">
    <source>
        <dbReference type="EMBL" id="SCC60854.1"/>
    </source>
</evidence>
<organism evidence="1 2">
    <name type="scientific">Kosakonia oryziphila</name>
    <dbReference type="NCBI Taxonomy" id="1005667"/>
    <lineage>
        <taxon>Bacteria</taxon>
        <taxon>Pseudomonadati</taxon>
        <taxon>Pseudomonadota</taxon>
        <taxon>Gammaproteobacteria</taxon>
        <taxon>Enterobacterales</taxon>
        <taxon>Enterobacteriaceae</taxon>
        <taxon>Kosakonia</taxon>
    </lineage>
</organism>
<sequence length="48" mass="5144">MVKVVIAIHGGLIAIDREGNVVLPFNSEGMYCAWGYASDAPNVGIYCE</sequence>
<name>A0A1C4FYA3_9ENTR</name>